<dbReference type="AlphaFoldDB" id="A0A445KP59"/>
<accession>A0A445KP59</accession>
<gene>
    <name evidence="2" type="ORF">D0Y65_012436</name>
</gene>
<proteinExistence type="predicted"/>
<keyword evidence="3" id="KW-1185">Reference proteome</keyword>
<name>A0A445KP59_GLYSO</name>
<organism evidence="2 3">
    <name type="scientific">Glycine soja</name>
    <name type="common">Wild soybean</name>
    <dbReference type="NCBI Taxonomy" id="3848"/>
    <lineage>
        <taxon>Eukaryota</taxon>
        <taxon>Viridiplantae</taxon>
        <taxon>Streptophyta</taxon>
        <taxon>Embryophyta</taxon>
        <taxon>Tracheophyta</taxon>
        <taxon>Spermatophyta</taxon>
        <taxon>Magnoliopsida</taxon>
        <taxon>eudicotyledons</taxon>
        <taxon>Gunneridae</taxon>
        <taxon>Pentapetalae</taxon>
        <taxon>rosids</taxon>
        <taxon>fabids</taxon>
        <taxon>Fabales</taxon>
        <taxon>Fabaceae</taxon>
        <taxon>Papilionoideae</taxon>
        <taxon>50 kb inversion clade</taxon>
        <taxon>NPAAA clade</taxon>
        <taxon>indigoferoid/millettioid clade</taxon>
        <taxon>Phaseoleae</taxon>
        <taxon>Glycine</taxon>
        <taxon>Glycine subgen. Soja</taxon>
    </lineage>
</organism>
<dbReference type="Proteomes" id="UP000289340">
    <property type="component" value="Chromosome 5"/>
</dbReference>
<evidence type="ECO:0000256" key="1">
    <source>
        <dbReference type="SAM" id="MobiDB-lite"/>
    </source>
</evidence>
<dbReference type="EMBL" id="QZWG01000005">
    <property type="protein sequence ID" value="RZC12676.1"/>
    <property type="molecule type" value="Genomic_DNA"/>
</dbReference>
<reference evidence="2 3" key="1">
    <citation type="submission" date="2018-09" db="EMBL/GenBank/DDBJ databases">
        <title>A high-quality reference genome of wild soybean provides a powerful tool to mine soybean genomes.</title>
        <authorList>
            <person name="Xie M."/>
            <person name="Chung C.Y.L."/>
            <person name="Li M.-W."/>
            <person name="Wong F.-L."/>
            <person name="Chan T.-F."/>
            <person name="Lam H.-M."/>
        </authorList>
    </citation>
    <scope>NUCLEOTIDE SEQUENCE [LARGE SCALE GENOMIC DNA]</scope>
    <source>
        <strain evidence="3">cv. W05</strain>
        <tissue evidence="2">Hypocotyl of etiolated seedlings</tissue>
    </source>
</reference>
<comment type="caution">
    <text evidence="2">The sequence shown here is derived from an EMBL/GenBank/DDBJ whole genome shotgun (WGS) entry which is preliminary data.</text>
</comment>
<sequence>MRNHQTPSSVATDKGYPTNSCPPKASAIGKSNLNSEIRVEFAAQAEFQKYIYVKVEDPQLAPKNQVVHHVPSRRFVASAAAPLCPRGSW</sequence>
<feature type="region of interest" description="Disordered" evidence="1">
    <location>
        <begin position="1"/>
        <end position="29"/>
    </location>
</feature>
<protein>
    <submittedName>
        <fullName evidence="2">Uncharacterized protein</fullName>
    </submittedName>
</protein>
<evidence type="ECO:0000313" key="2">
    <source>
        <dbReference type="EMBL" id="RZC12676.1"/>
    </source>
</evidence>
<feature type="compositionally biased region" description="Polar residues" evidence="1">
    <location>
        <begin position="1"/>
        <end position="21"/>
    </location>
</feature>
<evidence type="ECO:0000313" key="3">
    <source>
        <dbReference type="Proteomes" id="UP000289340"/>
    </source>
</evidence>